<keyword evidence="2" id="KW-0812">Transmembrane</keyword>
<evidence type="ECO:0000256" key="6">
    <source>
        <dbReference type="ARBA" id="ARBA00023170"/>
    </source>
</evidence>
<keyword evidence="7" id="KW-0325">Glycoprotein</keyword>
<evidence type="ECO:0000256" key="3">
    <source>
        <dbReference type="ARBA" id="ARBA00022729"/>
    </source>
</evidence>
<evidence type="ECO:0000256" key="2">
    <source>
        <dbReference type="ARBA" id="ARBA00022692"/>
    </source>
</evidence>
<evidence type="ECO:0000313" key="9">
    <source>
        <dbReference type="EMBL" id="ESR61927.1"/>
    </source>
</evidence>
<evidence type="ECO:0000256" key="5">
    <source>
        <dbReference type="ARBA" id="ARBA00023136"/>
    </source>
</evidence>
<protein>
    <recommendedName>
        <fullName evidence="11">Leucine-rich repeat-containing N-terminal plant-type domain-containing protein</fullName>
    </recommendedName>
</protein>
<dbReference type="Proteomes" id="UP000030687">
    <property type="component" value="Unassembled WGS sequence"/>
</dbReference>
<gene>
    <name evidence="9" type="ORF">CICLE_v10017633mg</name>
</gene>
<keyword evidence="5" id="KW-0472">Membrane</keyword>
<dbReference type="STRING" id="85681.V4U7J0"/>
<reference evidence="9 10" key="1">
    <citation type="submission" date="2013-10" db="EMBL/GenBank/DDBJ databases">
        <authorList>
            <consortium name="International Citrus Genome Consortium"/>
            <person name="Jenkins J."/>
            <person name="Schmutz J."/>
            <person name="Prochnik S."/>
            <person name="Rokhsar D."/>
            <person name="Gmitter F."/>
            <person name="Ollitrault P."/>
            <person name="Machado M."/>
            <person name="Talon M."/>
            <person name="Wincker P."/>
            <person name="Jaillon O."/>
            <person name="Morgante M."/>
        </authorList>
    </citation>
    <scope>NUCLEOTIDE SEQUENCE</scope>
    <source>
        <strain evidence="10">cv. Clemenules</strain>
    </source>
</reference>
<dbReference type="SUPFAM" id="SSF52058">
    <property type="entry name" value="L domain-like"/>
    <property type="match status" value="1"/>
</dbReference>
<accession>V4U7J0</accession>
<evidence type="ECO:0000313" key="10">
    <source>
        <dbReference type="Proteomes" id="UP000030687"/>
    </source>
</evidence>
<evidence type="ECO:0008006" key="11">
    <source>
        <dbReference type="Google" id="ProtNLM"/>
    </source>
</evidence>
<feature type="signal peptide" evidence="8">
    <location>
        <begin position="1"/>
        <end position="21"/>
    </location>
</feature>
<dbReference type="eggNOG" id="KOG0619">
    <property type="taxonomic scope" value="Eukaryota"/>
</dbReference>
<dbReference type="InterPro" id="IPR046956">
    <property type="entry name" value="RLP23-like"/>
</dbReference>
<dbReference type="InParanoid" id="V4U7J0"/>
<name>V4U7J0_CITCL</name>
<dbReference type="Gramene" id="ESR61927">
    <property type="protein sequence ID" value="ESR61927"/>
    <property type="gene ID" value="CICLE_v10017633mg"/>
</dbReference>
<dbReference type="InterPro" id="IPR032675">
    <property type="entry name" value="LRR_dom_sf"/>
</dbReference>
<dbReference type="AlphaFoldDB" id="V4U7J0"/>
<sequence>MTKLFLFISLKLLLLHSLSYAKHCPHKQSSALIQFKQLFSFDGDSSFDTNCCSWDGVTCDMATSNVISLDLSCSWLYGNIPSNTSLFHILHLQTLNLSHNDFDYSEISSGLSDSYINGKIPYEISFL</sequence>
<feature type="chain" id="PRO_5004730268" description="Leucine-rich repeat-containing N-terminal plant-type domain-containing protein" evidence="8">
    <location>
        <begin position="22"/>
        <end position="127"/>
    </location>
</feature>
<evidence type="ECO:0000256" key="4">
    <source>
        <dbReference type="ARBA" id="ARBA00022989"/>
    </source>
</evidence>
<feature type="non-terminal residue" evidence="9">
    <location>
        <position position="127"/>
    </location>
</feature>
<keyword evidence="3 8" id="KW-0732">Signal</keyword>
<evidence type="ECO:0000256" key="8">
    <source>
        <dbReference type="SAM" id="SignalP"/>
    </source>
</evidence>
<dbReference type="GO" id="GO:0016020">
    <property type="term" value="C:membrane"/>
    <property type="evidence" value="ECO:0007669"/>
    <property type="project" value="UniProtKB-SubCell"/>
</dbReference>
<dbReference type="PANTHER" id="PTHR48061:SF46">
    <property type="entry name" value="LEUCINE-RICH REPEAT-CONTAINING N-TERMINAL PLANT-TYPE DOMAIN-CONTAINING PROTEIN"/>
    <property type="match status" value="1"/>
</dbReference>
<keyword evidence="10" id="KW-1185">Reference proteome</keyword>
<dbReference type="KEGG" id="cic:CICLE_v10017633mg"/>
<organism evidence="9 10">
    <name type="scientific">Citrus clementina</name>
    <name type="common">Clementine</name>
    <name type="synonym">Citrus deliciosa x Citrus sinensis</name>
    <dbReference type="NCBI Taxonomy" id="85681"/>
    <lineage>
        <taxon>Eukaryota</taxon>
        <taxon>Viridiplantae</taxon>
        <taxon>Streptophyta</taxon>
        <taxon>Embryophyta</taxon>
        <taxon>Tracheophyta</taxon>
        <taxon>Spermatophyta</taxon>
        <taxon>Magnoliopsida</taxon>
        <taxon>eudicotyledons</taxon>
        <taxon>Gunneridae</taxon>
        <taxon>Pentapetalae</taxon>
        <taxon>rosids</taxon>
        <taxon>malvids</taxon>
        <taxon>Sapindales</taxon>
        <taxon>Rutaceae</taxon>
        <taxon>Aurantioideae</taxon>
        <taxon>Citrus</taxon>
    </lineage>
</organism>
<comment type="subcellular location">
    <subcellularLocation>
        <location evidence="1">Membrane</location>
        <topology evidence="1">Single-pass type I membrane protein</topology>
    </subcellularLocation>
</comment>
<dbReference type="EMBL" id="KI536312">
    <property type="protein sequence ID" value="ESR61927.1"/>
    <property type="molecule type" value="Genomic_DNA"/>
</dbReference>
<proteinExistence type="predicted"/>
<evidence type="ECO:0000256" key="7">
    <source>
        <dbReference type="ARBA" id="ARBA00023180"/>
    </source>
</evidence>
<dbReference type="PANTHER" id="PTHR48061">
    <property type="entry name" value="LEUCINE-RICH REPEAT RECEPTOR PROTEIN KINASE EMS1-LIKE-RELATED"/>
    <property type="match status" value="1"/>
</dbReference>
<keyword evidence="6" id="KW-0675">Receptor</keyword>
<keyword evidence="4" id="KW-1133">Transmembrane helix</keyword>
<dbReference type="Gene3D" id="3.80.10.10">
    <property type="entry name" value="Ribonuclease Inhibitor"/>
    <property type="match status" value="1"/>
</dbReference>
<dbReference type="OMA" id="FHLYIIS"/>
<evidence type="ECO:0000256" key="1">
    <source>
        <dbReference type="ARBA" id="ARBA00004479"/>
    </source>
</evidence>